<dbReference type="PANTHER" id="PTHR46052">
    <property type="entry name" value="PHOSDUCIN-LIKE PROTEIN"/>
    <property type="match status" value="1"/>
</dbReference>
<feature type="domain" description="Phosducin" evidence="3">
    <location>
        <begin position="395"/>
        <end position="534"/>
    </location>
</feature>
<dbReference type="InterPro" id="IPR051499">
    <property type="entry name" value="Phosducin-like_reg"/>
</dbReference>
<dbReference type="Pfam" id="PF02114">
    <property type="entry name" value="Phosducin"/>
    <property type="match status" value="1"/>
</dbReference>
<dbReference type="GO" id="GO:0008277">
    <property type="term" value="P:regulation of G protein-coupled receptor signaling pathway"/>
    <property type="evidence" value="ECO:0007669"/>
    <property type="project" value="InterPro"/>
</dbReference>
<reference evidence="4 5" key="1">
    <citation type="submission" date="2014-02" db="EMBL/GenBank/DDBJ databases">
        <title>The genome sequence of Colletotrichum salicis CBS 607.94.</title>
        <authorList>
            <person name="Baroncelli R."/>
            <person name="Thon M.R."/>
        </authorList>
    </citation>
    <scope>NUCLEOTIDE SEQUENCE [LARGE SCALE GENOMIC DNA]</scope>
    <source>
        <strain evidence="4 5">CBS 607.94</strain>
    </source>
</reference>
<comment type="similarity">
    <text evidence="1">Belongs to the phosducin family.</text>
</comment>
<organism evidence="4 5">
    <name type="scientific">Colletotrichum salicis</name>
    <dbReference type="NCBI Taxonomy" id="1209931"/>
    <lineage>
        <taxon>Eukaryota</taxon>
        <taxon>Fungi</taxon>
        <taxon>Dikarya</taxon>
        <taxon>Ascomycota</taxon>
        <taxon>Pezizomycotina</taxon>
        <taxon>Sordariomycetes</taxon>
        <taxon>Hypocreomycetidae</taxon>
        <taxon>Glomerellales</taxon>
        <taxon>Glomerellaceae</taxon>
        <taxon>Colletotrichum</taxon>
        <taxon>Colletotrichum acutatum species complex</taxon>
    </lineage>
</organism>
<feature type="compositionally biased region" description="Basic and acidic residues" evidence="2">
    <location>
        <begin position="272"/>
        <end position="291"/>
    </location>
</feature>
<dbReference type="SUPFAM" id="SSF52833">
    <property type="entry name" value="Thioredoxin-like"/>
    <property type="match status" value="1"/>
</dbReference>
<dbReference type="OrthoDB" id="70588at2759"/>
<dbReference type="Proteomes" id="UP000070121">
    <property type="component" value="Unassembled WGS sequence"/>
</dbReference>
<evidence type="ECO:0000259" key="3">
    <source>
        <dbReference type="Pfam" id="PF02114"/>
    </source>
</evidence>
<name>A0A135UHN7_9PEZI</name>
<feature type="region of interest" description="Disordered" evidence="2">
    <location>
        <begin position="159"/>
        <end position="180"/>
    </location>
</feature>
<dbReference type="InterPro" id="IPR024253">
    <property type="entry name" value="Phosducin_thioredoxin-like_dom"/>
</dbReference>
<accession>A0A135UHN7</accession>
<dbReference type="PANTHER" id="PTHR46052:SF1">
    <property type="entry name" value="PHOSDUCIN-LIKE PROTEIN"/>
    <property type="match status" value="1"/>
</dbReference>
<keyword evidence="5" id="KW-1185">Reference proteome</keyword>
<feature type="compositionally biased region" description="Basic and acidic residues" evidence="2">
    <location>
        <begin position="404"/>
        <end position="416"/>
    </location>
</feature>
<dbReference type="STRING" id="1209931.A0A135UHN7"/>
<dbReference type="AlphaFoldDB" id="A0A135UHN7"/>
<feature type="region of interest" description="Disordered" evidence="2">
    <location>
        <begin position="36"/>
        <end position="108"/>
    </location>
</feature>
<dbReference type="InterPro" id="IPR036249">
    <property type="entry name" value="Thioredoxin-like_sf"/>
</dbReference>
<gene>
    <name evidence="4" type="ORF">CSAL01_03788</name>
</gene>
<feature type="compositionally biased region" description="Polar residues" evidence="2">
    <location>
        <begin position="46"/>
        <end position="78"/>
    </location>
</feature>
<feature type="region of interest" description="Disordered" evidence="2">
    <location>
        <begin position="368"/>
        <end position="416"/>
    </location>
</feature>
<dbReference type="InterPro" id="IPR001200">
    <property type="entry name" value="Phosducin"/>
</dbReference>
<evidence type="ECO:0000256" key="1">
    <source>
        <dbReference type="ARBA" id="ARBA00009686"/>
    </source>
</evidence>
<evidence type="ECO:0000256" key="2">
    <source>
        <dbReference type="SAM" id="MobiDB-lite"/>
    </source>
</evidence>
<feature type="compositionally biased region" description="Acidic residues" evidence="2">
    <location>
        <begin position="386"/>
        <end position="397"/>
    </location>
</feature>
<comment type="caution">
    <text evidence="4">The sequence shown here is derived from an EMBL/GenBank/DDBJ whole genome shotgun (WGS) entry which is preliminary data.</text>
</comment>
<evidence type="ECO:0000313" key="4">
    <source>
        <dbReference type="EMBL" id="KXH59884.1"/>
    </source>
</evidence>
<evidence type="ECO:0000313" key="5">
    <source>
        <dbReference type="Proteomes" id="UP000070121"/>
    </source>
</evidence>
<dbReference type="EMBL" id="JFFI01001449">
    <property type="protein sequence ID" value="KXH59884.1"/>
    <property type="molecule type" value="Genomic_DNA"/>
</dbReference>
<protein>
    <submittedName>
        <fullName evidence="4">Phosducin</fullName>
    </submittedName>
</protein>
<dbReference type="CDD" id="cd02987">
    <property type="entry name" value="Phd_like_Phd"/>
    <property type="match status" value="1"/>
</dbReference>
<sequence length="545" mass="60465">MRDDTIVAGLSVPSSARPSSAFMSLQVDSPTFIDIGNRGLDGGGQLNQISPGPVTNSPTPPNNHEYQKASTPYHSSTLYRPVSPVRNHAPPPLLKQPDAPQGLPRRPSILDPRAPLLPFCAHLAPLTHRASLLTLHYPLHHWGPAFTASWSTQGLTPGYDSTASRKSIEGPPYFRSNSQSSLLRLPPPNNRAHPSKLNVARLPTLHNLLVYSFLTTPPDSNLLPLTTRLPAPPPIVLYINQAPPPRPRHTTFTMSNPTPAQEEFNALLAANSRDDSKVHPEDRDHDRREQDSLDLDEEERYRNSQIDAAMRMPSLGQTGSDLKLPPASFDAGRTTGVKGVIADARNYENARKTSFMSRARTTVRRSIFGLDNISSQPPPSHKSESETDEGNGSDSDDSFMQQWRESRRRELESDSNKVIRNRRTSPSVRIYGRLDEVDALGYLDAIEKVARDTVVVVFVYDPECDVSATIEHAMMPLVSQHSTIHFVKVHYLDIEFDNAAVPAILAYRNQGDMVANLTGIIEMIPDDEMFGTDTLARLFQKHDIL</sequence>
<dbReference type="Gene3D" id="3.40.30.10">
    <property type="entry name" value="Glutaredoxin"/>
    <property type="match status" value="1"/>
</dbReference>
<feature type="region of interest" description="Disordered" evidence="2">
    <location>
        <begin position="272"/>
        <end position="330"/>
    </location>
</feature>
<proteinExistence type="inferred from homology"/>